<dbReference type="Pfam" id="PF03091">
    <property type="entry name" value="CutA1"/>
    <property type="match status" value="1"/>
</dbReference>
<dbReference type="SUPFAM" id="SSF54913">
    <property type="entry name" value="GlnB-like"/>
    <property type="match status" value="1"/>
</dbReference>
<sequence>MDYRLVYVTTTSYEEAFKIGRAVVEARLAACANLLGAVKSVYWWQGSLEEDDEVALLLKTSAACVEQVVAKVQALHSHTCPCVVAVPIATGSPAFLEWITQETRDS</sequence>
<comment type="similarity">
    <text evidence="1">Belongs to the CutA family.</text>
</comment>
<dbReference type="InterPro" id="IPR015867">
    <property type="entry name" value="N-reg_PII/ATP_PRibTrfase_C"/>
</dbReference>
<dbReference type="InterPro" id="IPR011322">
    <property type="entry name" value="N-reg_PII-like_a/b"/>
</dbReference>
<dbReference type="EMBL" id="LR026963">
    <property type="protein sequence ID" value="VBB69255.1"/>
    <property type="molecule type" value="Genomic_DNA"/>
</dbReference>
<dbReference type="PANTHER" id="PTHR23419:SF8">
    <property type="entry name" value="FI09726P"/>
    <property type="match status" value="1"/>
</dbReference>
<organism evidence="2">
    <name type="scientific">invertebrate metagenome</name>
    <dbReference type="NCBI Taxonomy" id="1711999"/>
    <lineage>
        <taxon>unclassified sequences</taxon>
        <taxon>metagenomes</taxon>
        <taxon>organismal metagenomes</taxon>
    </lineage>
</organism>
<protein>
    <submittedName>
        <fullName evidence="2">Periplasmic divalent cation tolerance protein CutA</fullName>
    </submittedName>
</protein>
<gene>
    <name evidence="2" type="ORF">RIEGSTA812A_PEG_728</name>
</gene>
<reference evidence="2" key="1">
    <citation type="submission" date="2018-10" db="EMBL/GenBank/DDBJ databases">
        <authorList>
            <person name="Gruber-Vodicka H."/>
            <person name="Jaeckle O."/>
        </authorList>
    </citation>
    <scope>NUCLEOTIDE SEQUENCE</scope>
</reference>
<dbReference type="GO" id="GO:0010038">
    <property type="term" value="P:response to metal ion"/>
    <property type="evidence" value="ECO:0007669"/>
    <property type="project" value="InterPro"/>
</dbReference>
<proteinExistence type="inferred from homology"/>
<dbReference type="GO" id="GO:0005507">
    <property type="term" value="F:copper ion binding"/>
    <property type="evidence" value="ECO:0007669"/>
    <property type="project" value="TreeGrafter"/>
</dbReference>
<evidence type="ECO:0000256" key="1">
    <source>
        <dbReference type="ARBA" id="ARBA00010169"/>
    </source>
</evidence>
<evidence type="ECO:0000313" key="2">
    <source>
        <dbReference type="EMBL" id="VBB69255.1"/>
    </source>
</evidence>
<dbReference type="AlphaFoldDB" id="A0A484H744"/>
<dbReference type="PANTHER" id="PTHR23419">
    <property type="entry name" value="DIVALENT CATION TOLERANCE CUTA-RELATED"/>
    <property type="match status" value="1"/>
</dbReference>
<dbReference type="InterPro" id="IPR004323">
    <property type="entry name" value="Ion_tolerance_CutA"/>
</dbReference>
<name>A0A484H744_9ZZZZ</name>
<accession>A0A484H744</accession>
<dbReference type="Gene3D" id="3.30.70.120">
    <property type="match status" value="1"/>
</dbReference>